<protein>
    <submittedName>
        <fullName evidence="2">Uncharacterized protein</fullName>
    </submittedName>
</protein>
<evidence type="ECO:0000313" key="2">
    <source>
        <dbReference type="EMBL" id="KUM47170.1"/>
    </source>
</evidence>
<sequence>MNCAREVVLTALGISHSNRNTTMRKQARLKGEDAPGRARP</sequence>
<reference evidence="2" key="1">
    <citation type="journal article" date="2015" name="Genome Biol. Evol.">
        <title>Organellar Genomes of White Spruce (Picea glauca): Assembly and Annotation.</title>
        <authorList>
            <person name="Jackman S.D."/>
            <person name="Warren R.L."/>
            <person name="Gibb E.A."/>
            <person name="Vandervalk B.P."/>
            <person name="Mohamadi H."/>
            <person name="Chu J."/>
            <person name="Raymond A."/>
            <person name="Pleasance S."/>
            <person name="Coope R."/>
            <person name="Wildung M.R."/>
            <person name="Ritland C.E."/>
            <person name="Bousquet J."/>
            <person name="Jones S.J."/>
            <person name="Bohlmann J."/>
            <person name="Birol I."/>
        </authorList>
    </citation>
    <scope>NUCLEOTIDE SEQUENCE [LARGE SCALE GENOMIC DNA]</scope>
    <source>
        <tissue evidence="2">Flushing bud</tissue>
    </source>
</reference>
<accession>A0A101LXK6</accession>
<organism evidence="2">
    <name type="scientific">Picea glauca</name>
    <name type="common">White spruce</name>
    <name type="synonym">Pinus glauca</name>
    <dbReference type="NCBI Taxonomy" id="3330"/>
    <lineage>
        <taxon>Eukaryota</taxon>
        <taxon>Viridiplantae</taxon>
        <taxon>Streptophyta</taxon>
        <taxon>Embryophyta</taxon>
        <taxon>Tracheophyta</taxon>
        <taxon>Spermatophyta</taxon>
        <taxon>Pinopsida</taxon>
        <taxon>Pinidae</taxon>
        <taxon>Conifers I</taxon>
        <taxon>Pinales</taxon>
        <taxon>Pinaceae</taxon>
        <taxon>Picea</taxon>
    </lineage>
</organism>
<dbReference type="AlphaFoldDB" id="A0A101LXK6"/>
<evidence type="ECO:0000256" key="1">
    <source>
        <dbReference type="SAM" id="MobiDB-lite"/>
    </source>
</evidence>
<keyword evidence="2" id="KW-0496">Mitochondrion</keyword>
<feature type="region of interest" description="Disordered" evidence="1">
    <location>
        <begin position="18"/>
        <end position="40"/>
    </location>
</feature>
<comment type="caution">
    <text evidence="2">The sequence shown here is derived from an EMBL/GenBank/DDBJ whole genome shotgun (WGS) entry which is preliminary data.</text>
</comment>
<name>A0A101LXK6_PICGL</name>
<gene>
    <name evidence="2" type="ORF">ABT39_MTgene6176</name>
</gene>
<geneLocation type="mitochondrion" evidence="2"/>
<proteinExistence type="predicted"/>
<dbReference type="EMBL" id="LKAM01000008">
    <property type="protein sequence ID" value="KUM47170.1"/>
    <property type="molecule type" value="Genomic_DNA"/>
</dbReference>
<feature type="compositionally biased region" description="Basic and acidic residues" evidence="1">
    <location>
        <begin position="29"/>
        <end position="40"/>
    </location>
</feature>